<evidence type="ECO:0000313" key="8">
    <source>
        <dbReference type="Proteomes" id="UP000587002"/>
    </source>
</evidence>
<sequence length="77" mass="8072">MARQGPAATPAGRHRVSARAVTGLVLGALAVVLAVENRALVEIRLLVPQVTMPLWTALAGMLVVGIVVGLLISRPRR</sequence>
<feature type="transmembrane region" description="Helical" evidence="5">
    <location>
        <begin position="21"/>
        <end position="40"/>
    </location>
</feature>
<evidence type="ECO:0000313" key="7">
    <source>
        <dbReference type="EMBL" id="NYI84863.1"/>
    </source>
</evidence>
<comment type="caution">
    <text evidence="7">The sequence shown here is derived from an EMBL/GenBank/DDBJ whole genome shotgun (WGS) entry which is preliminary data.</text>
</comment>
<dbReference type="RefSeq" id="WP_246330475.1">
    <property type="nucleotide sequence ID" value="NZ_BAABFH010000001.1"/>
</dbReference>
<keyword evidence="8" id="KW-1185">Reference proteome</keyword>
<feature type="transmembrane region" description="Helical" evidence="5">
    <location>
        <begin position="52"/>
        <end position="72"/>
    </location>
</feature>
<accession>A0A853AQ65</accession>
<feature type="domain" description="Lipopolysaccharide assembly protein A" evidence="6">
    <location>
        <begin position="36"/>
        <end position="74"/>
    </location>
</feature>
<evidence type="ECO:0000256" key="2">
    <source>
        <dbReference type="ARBA" id="ARBA00022692"/>
    </source>
</evidence>
<dbReference type="EMBL" id="JACCFJ010000001">
    <property type="protein sequence ID" value="NYI84863.1"/>
    <property type="molecule type" value="Genomic_DNA"/>
</dbReference>
<dbReference type="InterPro" id="IPR010445">
    <property type="entry name" value="LapA_dom"/>
</dbReference>
<protein>
    <submittedName>
        <fullName evidence="7">Putative integral membrane protein</fullName>
    </submittedName>
</protein>
<keyword evidence="3 5" id="KW-1133">Transmembrane helix</keyword>
<gene>
    <name evidence="7" type="ORF">HNR68_003493</name>
</gene>
<name>A0A853AQ65_9PSEU</name>
<dbReference type="AlphaFoldDB" id="A0A853AQ65"/>
<evidence type="ECO:0000256" key="1">
    <source>
        <dbReference type="ARBA" id="ARBA00022475"/>
    </source>
</evidence>
<keyword evidence="4 5" id="KW-0472">Membrane</keyword>
<dbReference type="Pfam" id="PF06305">
    <property type="entry name" value="LapA_dom"/>
    <property type="match status" value="1"/>
</dbReference>
<evidence type="ECO:0000256" key="4">
    <source>
        <dbReference type="ARBA" id="ARBA00023136"/>
    </source>
</evidence>
<keyword evidence="2 5" id="KW-0812">Transmembrane</keyword>
<reference evidence="7 8" key="1">
    <citation type="submission" date="2020-07" db="EMBL/GenBank/DDBJ databases">
        <title>Sequencing the genomes of 1000 actinobacteria strains.</title>
        <authorList>
            <person name="Klenk H.-P."/>
        </authorList>
    </citation>
    <scope>NUCLEOTIDE SEQUENCE [LARGE SCALE GENOMIC DNA]</scope>
    <source>
        <strain evidence="7 8">DSM 44065</strain>
    </source>
</reference>
<dbReference type="GO" id="GO:0005886">
    <property type="term" value="C:plasma membrane"/>
    <property type="evidence" value="ECO:0007669"/>
    <property type="project" value="InterPro"/>
</dbReference>
<dbReference type="Proteomes" id="UP000587002">
    <property type="component" value="Unassembled WGS sequence"/>
</dbReference>
<keyword evidence="1" id="KW-1003">Cell membrane</keyword>
<evidence type="ECO:0000256" key="5">
    <source>
        <dbReference type="SAM" id="Phobius"/>
    </source>
</evidence>
<proteinExistence type="predicted"/>
<evidence type="ECO:0000259" key="6">
    <source>
        <dbReference type="Pfam" id="PF06305"/>
    </source>
</evidence>
<evidence type="ECO:0000256" key="3">
    <source>
        <dbReference type="ARBA" id="ARBA00022989"/>
    </source>
</evidence>
<organism evidence="7 8">
    <name type="scientific">Saccharopolyspora hordei</name>
    <dbReference type="NCBI Taxonomy" id="1838"/>
    <lineage>
        <taxon>Bacteria</taxon>
        <taxon>Bacillati</taxon>
        <taxon>Actinomycetota</taxon>
        <taxon>Actinomycetes</taxon>
        <taxon>Pseudonocardiales</taxon>
        <taxon>Pseudonocardiaceae</taxon>
        <taxon>Saccharopolyspora</taxon>
    </lineage>
</organism>